<dbReference type="InterPro" id="IPR036732">
    <property type="entry name" value="AFP_Neu5c_C_sf"/>
</dbReference>
<dbReference type="EMBL" id="AP027272">
    <property type="protein sequence ID" value="BDX07819.1"/>
    <property type="molecule type" value="Genomic_DNA"/>
</dbReference>
<feature type="domain" description="SAF" evidence="8">
    <location>
        <begin position="114"/>
        <end position="176"/>
    </location>
</feature>
<accession>A0AA48KTR3</accession>
<comment type="function">
    <text evidence="6 7">Involved in the assembly process of the P-ring formation. It may associate with FlgF on the rod constituting a structure essential for the P-ring assembly or may act as a modulator protein for the P-ring assembly.</text>
</comment>
<dbReference type="GO" id="GO:0044780">
    <property type="term" value="P:bacterial-type flagellum assembly"/>
    <property type="evidence" value="ECO:0007669"/>
    <property type="project" value="InterPro"/>
</dbReference>
<keyword evidence="7" id="KW-1005">Bacterial flagellum biogenesis</keyword>
<dbReference type="Gene3D" id="3.90.1210.10">
    <property type="entry name" value="Antifreeze-like/N-acetylneuraminic acid synthase C-terminal domain"/>
    <property type="match status" value="1"/>
</dbReference>
<gene>
    <name evidence="9" type="primary">flgA</name>
    <name evidence="9" type="ORF">MACH26_33400</name>
</gene>
<comment type="similarity">
    <text evidence="2 7">Belongs to the FlgA family.</text>
</comment>
<sequence length="236" mass="26049">MKNFANLKKTLKLSLIGWFITTNIAAAQEKDLMRNLVEETAEIFVYQNAEVDNINDVQISVRNIDERINIPACPVDLQASSSTQSLRQSNVTVRVSCPSNGWFHYLSVSVTEMQEVVVLADTVSPGTLLTENNVTIEKVDKRRIRGGTFADIKEVIGARLKRRSRDGTTVSPNMLCFVCKGDAIVITAKLSGLEIKTSGVALQDGNIGDTISVQNRRSKKQLEAQVANVNEVRVQI</sequence>
<evidence type="ECO:0000259" key="8">
    <source>
        <dbReference type="SMART" id="SM00858"/>
    </source>
</evidence>
<keyword evidence="10" id="KW-1185">Reference proteome</keyword>
<organism evidence="9 10">
    <name type="scientific">Planctobacterium marinum</name>
    <dbReference type="NCBI Taxonomy" id="1631968"/>
    <lineage>
        <taxon>Bacteria</taxon>
        <taxon>Pseudomonadati</taxon>
        <taxon>Pseudomonadota</taxon>
        <taxon>Gammaproteobacteria</taxon>
        <taxon>Alteromonadales</taxon>
        <taxon>Alteromonadaceae</taxon>
        <taxon>Planctobacterium</taxon>
    </lineage>
</organism>
<evidence type="ECO:0000256" key="4">
    <source>
        <dbReference type="ARBA" id="ARBA00022729"/>
    </source>
</evidence>
<evidence type="ECO:0000313" key="10">
    <source>
        <dbReference type="Proteomes" id="UP001333710"/>
    </source>
</evidence>
<name>A0AA48KTR3_9ALTE</name>
<evidence type="ECO:0000256" key="2">
    <source>
        <dbReference type="ARBA" id="ARBA00010474"/>
    </source>
</evidence>
<proteinExistence type="inferred from homology"/>
<dbReference type="InterPro" id="IPR013974">
    <property type="entry name" value="SAF"/>
</dbReference>
<dbReference type="SMART" id="SM00858">
    <property type="entry name" value="SAF"/>
    <property type="match status" value="1"/>
</dbReference>
<keyword evidence="9" id="KW-0282">Flagellum</keyword>
<dbReference type="AlphaFoldDB" id="A0AA48KTR3"/>
<dbReference type="SUPFAM" id="SSF51269">
    <property type="entry name" value="AFP III-like domain"/>
    <property type="match status" value="1"/>
</dbReference>
<dbReference type="KEGG" id="pmaw:MACH26_33400"/>
<keyword evidence="5 7" id="KW-0574">Periplasm</keyword>
<dbReference type="Pfam" id="PF17656">
    <property type="entry name" value="ChapFlgA_N"/>
    <property type="match status" value="1"/>
</dbReference>
<dbReference type="PANTHER" id="PTHR36307:SF1">
    <property type="entry name" value="FLAGELLA BASAL BODY P-RING FORMATION PROTEIN FLGA"/>
    <property type="match status" value="1"/>
</dbReference>
<keyword evidence="9" id="KW-0969">Cilium</keyword>
<keyword evidence="9" id="KW-0966">Cell projection</keyword>
<dbReference type="Proteomes" id="UP001333710">
    <property type="component" value="Chromosome"/>
</dbReference>
<reference evidence="9" key="1">
    <citation type="submission" date="2023-01" db="EMBL/GenBank/DDBJ databases">
        <title>Complete genome sequence of Planctobacterium marinum strain Dej080120_11.</title>
        <authorList>
            <person name="Ueki S."/>
            <person name="Maruyama F."/>
        </authorList>
    </citation>
    <scope>NUCLEOTIDE SEQUENCE</scope>
    <source>
        <strain evidence="9">Dej080120_11</strain>
    </source>
</reference>
<evidence type="ECO:0000256" key="5">
    <source>
        <dbReference type="ARBA" id="ARBA00022764"/>
    </source>
</evidence>
<comment type="subcellular location">
    <subcellularLocation>
        <location evidence="1 7">Periplasm</location>
    </subcellularLocation>
</comment>
<dbReference type="InterPro" id="IPR039246">
    <property type="entry name" value="Flagellar_FlgA"/>
</dbReference>
<dbReference type="Pfam" id="PF13144">
    <property type="entry name" value="ChapFlgA"/>
    <property type="match status" value="1"/>
</dbReference>
<dbReference type="GO" id="GO:0042597">
    <property type="term" value="C:periplasmic space"/>
    <property type="evidence" value="ECO:0007669"/>
    <property type="project" value="UniProtKB-SubCell"/>
</dbReference>
<evidence type="ECO:0000256" key="7">
    <source>
        <dbReference type="RuleBase" id="RU362063"/>
    </source>
</evidence>
<dbReference type="InterPro" id="IPR017585">
    <property type="entry name" value="SAF_FlgA"/>
</dbReference>
<dbReference type="Gene3D" id="2.30.30.760">
    <property type="match status" value="1"/>
</dbReference>
<evidence type="ECO:0000313" key="9">
    <source>
        <dbReference type="EMBL" id="BDX07819.1"/>
    </source>
</evidence>
<evidence type="ECO:0000256" key="1">
    <source>
        <dbReference type="ARBA" id="ARBA00004418"/>
    </source>
</evidence>
<dbReference type="InterPro" id="IPR041231">
    <property type="entry name" value="FlgA_N"/>
</dbReference>
<evidence type="ECO:0000256" key="6">
    <source>
        <dbReference type="ARBA" id="ARBA00025643"/>
    </source>
</evidence>
<protein>
    <recommendedName>
        <fullName evidence="3 7">Flagella basal body P-ring formation protein FlgA</fullName>
    </recommendedName>
</protein>
<dbReference type="PANTHER" id="PTHR36307">
    <property type="entry name" value="FLAGELLA BASAL BODY P-RING FORMATION PROTEIN FLGA"/>
    <property type="match status" value="1"/>
</dbReference>
<dbReference type="RefSeq" id="WP_338293920.1">
    <property type="nucleotide sequence ID" value="NZ_AP027272.1"/>
</dbReference>
<dbReference type="NCBIfam" id="TIGR03170">
    <property type="entry name" value="flgA_cterm"/>
    <property type="match status" value="1"/>
</dbReference>
<keyword evidence="4" id="KW-0732">Signal</keyword>
<dbReference type="CDD" id="cd11614">
    <property type="entry name" value="SAF_CpaB_FlgA_like"/>
    <property type="match status" value="1"/>
</dbReference>
<evidence type="ECO:0000256" key="3">
    <source>
        <dbReference type="ARBA" id="ARBA00014754"/>
    </source>
</evidence>